<dbReference type="AlphaFoldDB" id="A0A6A6XA51"/>
<dbReference type="EMBL" id="MU001945">
    <property type="protein sequence ID" value="KAF2793024.1"/>
    <property type="molecule type" value="Genomic_DNA"/>
</dbReference>
<evidence type="ECO:0000313" key="5">
    <source>
        <dbReference type="Proteomes" id="UP000799757"/>
    </source>
</evidence>
<dbReference type="InterPro" id="IPR029058">
    <property type="entry name" value="AB_hydrolase_fold"/>
</dbReference>
<reference evidence="4" key="1">
    <citation type="journal article" date="2020" name="Stud. Mycol.">
        <title>101 Dothideomycetes genomes: a test case for predicting lifestyles and emergence of pathogens.</title>
        <authorList>
            <person name="Haridas S."/>
            <person name="Albert R."/>
            <person name="Binder M."/>
            <person name="Bloem J."/>
            <person name="Labutti K."/>
            <person name="Salamov A."/>
            <person name="Andreopoulos B."/>
            <person name="Baker S."/>
            <person name="Barry K."/>
            <person name="Bills G."/>
            <person name="Bluhm B."/>
            <person name="Cannon C."/>
            <person name="Castanera R."/>
            <person name="Culley D."/>
            <person name="Daum C."/>
            <person name="Ezra D."/>
            <person name="Gonzalez J."/>
            <person name="Henrissat B."/>
            <person name="Kuo A."/>
            <person name="Liang C."/>
            <person name="Lipzen A."/>
            <person name="Lutzoni F."/>
            <person name="Magnuson J."/>
            <person name="Mondo S."/>
            <person name="Nolan M."/>
            <person name="Ohm R."/>
            <person name="Pangilinan J."/>
            <person name="Park H.-J."/>
            <person name="Ramirez L."/>
            <person name="Alfaro M."/>
            <person name="Sun H."/>
            <person name="Tritt A."/>
            <person name="Yoshinaga Y."/>
            <person name="Zwiers L.-H."/>
            <person name="Turgeon B."/>
            <person name="Goodwin S."/>
            <person name="Spatafora J."/>
            <person name="Crous P."/>
            <person name="Grigoriev I."/>
        </authorList>
    </citation>
    <scope>NUCLEOTIDE SEQUENCE</scope>
    <source>
        <strain evidence="4">CBS 109.77</strain>
    </source>
</reference>
<dbReference type="Proteomes" id="UP000799757">
    <property type="component" value="Unassembled WGS sequence"/>
</dbReference>
<evidence type="ECO:0000256" key="2">
    <source>
        <dbReference type="ARBA" id="ARBA00022801"/>
    </source>
</evidence>
<dbReference type="OrthoDB" id="414698at2759"/>
<comment type="similarity">
    <text evidence="1">Belongs to the LovG family.</text>
</comment>
<protein>
    <submittedName>
        <fullName evidence="4">Citrinin biosynthesis oxidoreductase CtnB</fullName>
    </submittedName>
</protein>
<organism evidence="4 5">
    <name type="scientific">Melanomma pulvis-pyrius CBS 109.77</name>
    <dbReference type="NCBI Taxonomy" id="1314802"/>
    <lineage>
        <taxon>Eukaryota</taxon>
        <taxon>Fungi</taxon>
        <taxon>Dikarya</taxon>
        <taxon>Ascomycota</taxon>
        <taxon>Pezizomycotina</taxon>
        <taxon>Dothideomycetes</taxon>
        <taxon>Pleosporomycetidae</taxon>
        <taxon>Pleosporales</taxon>
        <taxon>Melanommataceae</taxon>
        <taxon>Melanomma</taxon>
    </lineage>
</organism>
<sequence length="271" mass="30139">MPTDSTSHLPRILCLHGGGTNSRIFRAQCRIIRRHLENSFRLVFSDAPYISKPGPDVTSVYADWGPFRSWMKPQPGATNYPLSTPSHHAVDVLMPVHEDDANEVINAIDESLTATMKADDEAGATGEWIGLLGFSQGAKLSASLLLREQYQMELAALSYQSAFRTSQGPRFRFAVLLAGRGPLVTLNPDFQAFFGREEDIQEAILRLPTVHVHGLQDEGLPFHRHLRDRCCVRESTTTVEWDGSHRVPIKAPDVVAVVKALMAVYQHSRAL</sequence>
<dbReference type="GO" id="GO:0005737">
    <property type="term" value="C:cytoplasm"/>
    <property type="evidence" value="ECO:0007669"/>
    <property type="project" value="TreeGrafter"/>
</dbReference>
<evidence type="ECO:0000313" key="4">
    <source>
        <dbReference type="EMBL" id="KAF2793024.1"/>
    </source>
</evidence>
<dbReference type="PANTHER" id="PTHR48070:SF3">
    <property type="entry name" value="ESTERASE DBAE-RELATED"/>
    <property type="match status" value="1"/>
</dbReference>
<evidence type="ECO:0000256" key="1">
    <source>
        <dbReference type="ARBA" id="ARBA00005863"/>
    </source>
</evidence>
<dbReference type="Gene3D" id="3.40.50.1820">
    <property type="entry name" value="alpha/beta hydrolase"/>
    <property type="match status" value="1"/>
</dbReference>
<dbReference type="GO" id="GO:0005634">
    <property type="term" value="C:nucleus"/>
    <property type="evidence" value="ECO:0007669"/>
    <property type="project" value="TreeGrafter"/>
</dbReference>
<dbReference type="GO" id="GO:0016787">
    <property type="term" value="F:hydrolase activity"/>
    <property type="evidence" value="ECO:0007669"/>
    <property type="project" value="UniProtKB-KW"/>
</dbReference>
<gene>
    <name evidence="4" type="ORF">K505DRAFT_325750</name>
</gene>
<dbReference type="PANTHER" id="PTHR48070">
    <property type="entry name" value="ESTERASE OVCA2"/>
    <property type="match status" value="1"/>
</dbReference>
<dbReference type="InterPro" id="IPR005645">
    <property type="entry name" value="FSH-like_dom"/>
</dbReference>
<keyword evidence="2" id="KW-0378">Hydrolase</keyword>
<keyword evidence="5" id="KW-1185">Reference proteome</keyword>
<name>A0A6A6XA51_9PLEO</name>
<dbReference type="SUPFAM" id="SSF53474">
    <property type="entry name" value="alpha/beta-Hydrolases"/>
    <property type="match status" value="1"/>
</dbReference>
<proteinExistence type="inferred from homology"/>
<dbReference type="Pfam" id="PF03959">
    <property type="entry name" value="FSH1"/>
    <property type="match status" value="1"/>
</dbReference>
<accession>A0A6A6XA51</accession>
<dbReference type="InterPro" id="IPR050593">
    <property type="entry name" value="LovG"/>
</dbReference>
<dbReference type="GO" id="GO:0044550">
    <property type="term" value="P:secondary metabolite biosynthetic process"/>
    <property type="evidence" value="ECO:0007669"/>
    <property type="project" value="TreeGrafter"/>
</dbReference>
<feature type="domain" description="Serine hydrolase" evidence="3">
    <location>
        <begin position="9"/>
        <end position="255"/>
    </location>
</feature>
<evidence type="ECO:0000259" key="3">
    <source>
        <dbReference type="Pfam" id="PF03959"/>
    </source>
</evidence>